<protein>
    <submittedName>
        <fullName evidence="1">Uncharacterized protein</fullName>
    </submittedName>
</protein>
<sequence>MPRTRSADVLIMIGGKPIAGQSGASFEASNEFEEFVDRVESAQGQCMTSRELNGQDFSIDMNAVANLSDKSDEGVFATLWDAWQGAKDLTVKLVVKKSSYAGLESATSNVDDLLEATMKIETFSGDFEDGLAGLEISLVVNGSVSRAKASLPSSERE</sequence>
<dbReference type="EMBL" id="JANKBY010000017">
    <property type="protein sequence ID" value="MCR1821709.1"/>
    <property type="molecule type" value="Genomic_DNA"/>
</dbReference>
<name>A0A9X2M866_9FIRM</name>
<dbReference type="Proteomes" id="UP001140817">
    <property type="component" value="Unassembled WGS sequence"/>
</dbReference>
<reference evidence="1" key="1">
    <citation type="submission" date="2022-07" db="EMBL/GenBank/DDBJ databases">
        <title>Enhanced cultured diversity of the mouse gut microbiota enables custom-made synthetic communities.</title>
        <authorList>
            <person name="Afrizal A."/>
        </authorList>
    </citation>
    <scope>NUCLEOTIDE SEQUENCE</scope>
    <source>
        <strain evidence="1">DSM 29186</strain>
    </source>
</reference>
<gene>
    <name evidence="1" type="ORF">NSA58_02815</name>
</gene>
<organism evidence="1 2">
    <name type="scientific">Terrisporobacter muris</name>
    <dbReference type="NCBI Taxonomy" id="2963284"/>
    <lineage>
        <taxon>Bacteria</taxon>
        <taxon>Bacillati</taxon>
        <taxon>Bacillota</taxon>
        <taxon>Clostridia</taxon>
        <taxon>Peptostreptococcales</taxon>
        <taxon>Peptostreptococcaceae</taxon>
        <taxon>Terrisporobacter</taxon>
    </lineage>
</organism>
<dbReference type="AlphaFoldDB" id="A0A9X2M866"/>
<dbReference type="RefSeq" id="WP_257560023.1">
    <property type="nucleotide sequence ID" value="NZ_JANKBY010000017.1"/>
</dbReference>
<accession>A0A9X2M866</accession>
<evidence type="ECO:0000313" key="2">
    <source>
        <dbReference type="Proteomes" id="UP001140817"/>
    </source>
</evidence>
<evidence type="ECO:0000313" key="1">
    <source>
        <dbReference type="EMBL" id="MCR1821709.1"/>
    </source>
</evidence>
<comment type="caution">
    <text evidence="1">The sequence shown here is derived from an EMBL/GenBank/DDBJ whole genome shotgun (WGS) entry which is preliminary data.</text>
</comment>
<proteinExistence type="predicted"/>
<keyword evidence="2" id="KW-1185">Reference proteome</keyword>